<dbReference type="RefSeq" id="WP_013634198.1">
    <property type="nucleotide sequence ID" value="NC_015177.1"/>
</dbReference>
<dbReference type="SUPFAM" id="SSF48452">
    <property type="entry name" value="TPR-like"/>
    <property type="match status" value="1"/>
</dbReference>
<dbReference type="InterPro" id="IPR011990">
    <property type="entry name" value="TPR-like_helical_dom_sf"/>
</dbReference>
<gene>
    <name evidence="1" type="ordered locus">Pedsa_3177</name>
</gene>
<organism evidence="1 2">
    <name type="scientific">Pseudopedobacter saltans (strain ATCC 51119 / DSM 12145 / JCM 21818 / CCUG 39354 / LMG 10337 / NBRC 100064 / NCIMB 13643)</name>
    <name type="common">Pedobacter saltans</name>
    <dbReference type="NCBI Taxonomy" id="762903"/>
    <lineage>
        <taxon>Bacteria</taxon>
        <taxon>Pseudomonadati</taxon>
        <taxon>Bacteroidota</taxon>
        <taxon>Sphingobacteriia</taxon>
        <taxon>Sphingobacteriales</taxon>
        <taxon>Sphingobacteriaceae</taxon>
        <taxon>Pseudopedobacter</taxon>
    </lineage>
</organism>
<dbReference type="HOGENOM" id="CLU_025928_1_0_10"/>
<evidence type="ECO:0008006" key="3">
    <source>
        <dbReference type="Google" id="ProtNLM"/>
    </source>
</evidence>
<evidence type="ECO:0000313" key="2">
    <source>
        <dbReference type="Proteomes" id="UP000000310"/>
    </source>
</evidence>
<accession>F0SB86</accession>
<dbReference type="eggNOG" id="COG4198">
    <property type="taxonomic scope" value="Bacteria"/>
</dbReference>
<dbReference type="InterPro" id="IPR041662">
    <property type="entry name" value="SusD-like_2"/>
</dbReference>
<dbReference type="OrthoDB" id="9766256at2"/>
<dbReference type="Gene3D" id="1.25.40.390">
    <property type="match status" value="1"/>
</dbReference>
<dbReference type="EMBL" id="CP002545">
    <property type="protein sequence ID" value="ADY53713.1"/>
    <property type="molecule type" value="Genomic_DNA"/>
</dbReference>
<dbReference type="Pfam" id="PF12771">
    <property type="entry name" value="SusD-like_2"/>
    <property type="match status" value="1"/>
</dbReference>
<name>F0SB86_PSESL</name>
<keyword evidence="2" id="KW-1185">Reference proteome</keyword>
<reference evidence="2" key="2">
    <citation type="submission" date="2011-02" db="EMBL/GenBank/DDBJ databases">
        <title>The complete genome of Pedobacter saltans DSM 12145.</title>
        <authorList>
            <consortium name="US DOE Joint Genome Institute (JGI-PGF)"/>
            <person name="Lucas S."/>
            <person name="Copeland A."/>
            <person name="Lapidus A."/>
            <person name="Bruce D."/>
            <person name="Goodwin L."/>
            <person name="Pitluck S."/>
            <person name="Kyrpides N."/>
            <person name="Mavromatis K."/>
            <person name="Pagani I."/>
            <person name="Ivanova N."/>
            <person name="Ovchinnikova G."/>
            <person name="Lu M."/>
            <person name="Detter J.C."/>
            <person name="Han C."/>
            <person name="Land M."/>
            <person name="Hauser L."/>
            <person name="Markowitz V."/>
            <person name="Cheng J.-F."/>
            <person name="Hugenholtz P."/>
            <person name="Woyke T."/>
            <person name="Wu D."/>
            <person name="Tindall B."/>
            <person name="Pomrenke H.G."/>
            <person name="Brambilla E."/>
            <person name="Klenk H.-P."/>
            <person name="Eisen J.A."/>
        </authorList>
    </citation>
    <scope>NUCLEOTIDE SEQUENCE [LARGE SCALE GENOMIC DNA]</scope>
    <source>
        <strain evidence="2">ATCC 51119 / DSM 12145 / JCM 21818 / LMG 10337 / NBRC 100064 / NCIMB 13643</strain>
    </source>
</reference>
<dbReference type="STRING" id="762903.Pedsa_3177"/>
<dbReference type="KEGG" id="psn:Pedsa_3177"/>
<protein>
    <recommendedName>
        <fullName evidence="3">SusD/RagB family nutrient-binding outer membrane lipoprotein</fullName>
    </recommendedName>
</protein>
<sequence>MKKNFRNILFLLLGSSVTLLPSCKDGFSDINTDPNTTTDALPEQLLAPALVNTLNYNMIRSRNFNNELMQVTVDMSDAEGRVFRYDIRNTWSDYTWNGWYAQLTNFKDLYITAKDPINNNRSYMAISLICQAWIYSLLTDTYGDVPFSESNKAKTEQIYEAKFDSQKDIYFGMFAMLEEANSLLQGPNLPAINAASDPVFSGNLTRWRRFGNSLYLRMLMRISGKSEVSGEVIAKIKEIIDTKNADYPKMTSLDDSAILRWTGIAPYTSPFIGVRTQDFSSPAIADFFISHLVAWGDPRIDISTYGSSGINRWAIAQGPGGFAGVDSGYEPGTPVVKQSYFYSTTSARSLQNDPLTGMIMNYAELQFIYAEAAFKGWINGNPATFYKNGVINSIKQWIPLWPEANIDTYLLNSDMQWSDNDSDNDKMEKIHLQKYYALFFNDLQQWFEYRRTGHPVLPKGPGLKNGKVMPARLNYPVYVQSTNPTNYKKAIAAQGEDKISTEVWWQKP</sequence>
<dbReference type="AlphaFoldDB" id="F0SB86"/>
<evidence type="ECO:0000313" key="1">
    <source>
        <dbReference type="EMBL" id="ADY53713.1"/>
    </source>
</evidence>
<dbReference type="Proteomes" id="UP000000310">
    <property type="component" value="Chromosome"/>
</dbReference>
<reference evidence="1 2" key="1">
    <citation type="journal article" date="2011" name="Stand. Genomic Sci.">
        <title>Complete genome sequence of the gliding, heparinolytic Pedobacter saltans type strain (113).</title>
        <authorList>
            <person name="Liolios K."/>
            <person name="Sikorski J."/>
            <person name="Lu M."/>
            <person name="Nolan M."/>
            <person name="Lapidus A."/>
            <person name="Lucas S."/>
            <person name="Hammon N."/>
            <person name="Deshpande S."/>
            <person name="Cheng J.F."/>
            <person name="Tapia R."/>
            <person name="Han C."/>
            <person name="Goodwin L."/>
            <person name="Pitluck S."/>
            <person name="Huntemann M."/>
            <person name="Ivanova N."/>
            <person name="Pagani I."/>
            <person name="Mavromatis K."/>
            <person name="Ovchinikova G."/>
            <person name="Pati A."/>
            <person name="Chen A."/>
            <person name="Palaniappan K."/>
            <person name="Land M."/>
            <person name="Hauser L."/>
            <person name="Brambilla E.M."/>
            <person name="Kotsyurbenko O."/>
            <person name="Rohde M."/>
            <person name="Tindall B.J."/>
            <person name="Abt B."/>
            <person name="Goker M."/>
            <person name="Detter J.C."/>
            <person name="Woyke T."/>
            <person name="Bristow J."/>
            <person name="Eisen J.A."/>
            <person name="Markowitz V."/>
            <person name="Hugenholtz P."/>
            <person name="Klenk H.P."/>
            <person name="Kyrpides N.C."/>
        </authorList>
    </citation>
    <scope>NUCLEOTIDE SEQUENCE [LARGE SCALE GENOMIC DNA]</scope>
    <source>
        <strain evidence="2">ATCC 51119 / DSM 12145 / JCM 21818 / LMG 10337 / NBRC 100064 / NCIMB 13643</strain>
    </source>
</reference>
<proteinExistence type="predicted"/>